<protein>
    <submittedName>
        <fullName evidence="2">Uncharacterized protein</fullName>
    </submittedName>
</protein>
<reference evidence="2" key="3">
    <citation type="submission" date="2025-09" db="UniProtKB">
        <authorList>
            <consortium name="Ensembl"/>
        </authorList>
    </citation>
    <scope>IDENTIFICATION</scope>
</reference>
<reference evidence="2 3" key="1">
    <citation type="submission" date="2019-05" db="EMBL/GenBank/DDBJ databases">
        <title>A Chromosome-scale Meerkat (S. suricatta) Genome Assembly.</title>
        <authorList>
            <person name="Dudchenko O."/>
            <person name="Lieberman Aiden E."/>
            <person name="Tung J."/>
            <person name="Barreiro L.B."/>
            <person name="Clutton-Brock T.H."/>
        </authorList>
    </citation>
    <scope>NUCLEOTIDE SEQUENCE [LARGE SCALE GENOMIC DNA]</scope>
</reference>
<accession>A0A673VJB4</accession>
<proteinExistence type="predicted"/>
<evidence type="ECO:0000256" key="1">
    <source>
        <dbReference type="SAM" id="MobiDB-lite"/>
    </source>
</evidence>
<feature type="compositionally biased region" description="Low complexity" evidence="1">
    <location>
        <begin position="82"/>
        <end position="96"/>
    </location>
</feature>
<dbReference type="Ensembl" id="ENSSSUT00005038194.1">
    <property type="protein sequence ID" value="ENSSSUP00005033500.1"/>
    <property type="gene ID" value="ENSSSUG00005021530.1"/>
</dbReference>
<feature type="region of interest" description="Disordered" evidence="1">
    <location>
        <begin position="82"/>
        <end position="105"/>
    </location>
</feature>
<sequence>MKDFHRVSWGSPGGLTGPFRRKSVYLPGSGSTGLKLVLWSSQPNVAGKIGLFRILLFSTAQNRESWGLGGFWEGRASISPPHFSHSSHGHLSPLGGRAAGGEQAGRGQPCVVCVAPGA</sequence>
<name>A0A673VJB4_SURSU</name>
<dbReference type="Proteomes" id="UP000472268">
    <property type="component" value="Chromosome 4"/>
</dbReference>
<organism evidence="2 3">
    <name type="scientific">Suricata suricatta</name>
    <name type="common">Meerkat</name>
    <dbReference type="NCBI Taxonomy" id="37032"/>
    <lineage>
        <taxon>Eukaryota</taxon>
        <taxon>Metazoa</taxon>
        <taxon>Chordata</taxon>
        <taxon>Craniata</taxon>
        <taxon>Vertebrata</taxon>
        <taxon>Euteleostomi</taxon>
        <taxon>Mammalia</taxon>
        <taxon>Eutheria</taxon>
        <taxon>Laurasiatheria</taxon>
        <taxon>Carnivora</taxon>
        <taxon>Feliformia</taxon>
        <taxon>Herpestidae</taxon>
        <taxon>Suricata</taxon>
    </lineage>
</organism>
<evidence type="ECO:0000313" key="3">
    <source>
        <dbReference type="Proteomes" id="UP000472268"/>
    </source>
</evidence>
<reference evidence="2" key="2">
    <citation type="submission" date="2025-08" db="UniProtKB">
        <authorList>
            <consortium name="Ensembl"/>
        </authorList>
    </citation>
    <scope>IDENTIFICATION</scope>
</reference>
<dbReference type="AlphaFoldDB" id="A0A673VJB4"/>
<keyword evidence="3" id="KW-1185">Reference proteome</keyword>
<evidence type="ECO:0000313" key="2">
    <source>
        <dbReference type="Ensembl" id="ENSSSUP00005033500.1"/>
    </source>
</evidence>